<dbReference type="Pfam" id="PF08543">
    <property type="entry name" value="Phos_pyr_kin"/>
    <property type="match status" value="1"/>
</dbReference>
<organism evidence="3 4">
    <name type="scientific">Ogataea polymorpha</name>
    <dbReference type="NCBI Taxonomy" id="460523"/>
    <lineage>
        <taxon>Eukaryota</taxon>
        <taxon>Fungi</taxon>
        <taxon>Dikarya</taxon>
        <taxon>Ascomycota</taxon>
        <taxon>Saccharomycotina</taxon>
        <taxon>Pichiomycetes</taxon>
        <taxon>Pichiales</taxon>
        <taxon>Pichiaceae</taxon>
        <taxon>Ogataea</taxon>
    </lineage>
</organism>
<dbReference type="GO" id="GO:0008902">
    <property type="term" value="F:hydroxymethylpyrimidine kinase activity"/>
    <property type="evidence" value="ECO:0007669"/>
    <property type="project" value="TreeGrafter"/>
</dbReference>
<dbReference type="AlphaFoldDB" id="A0A9P8TH72"/>
<dbReference type="Pfam" id="PF03070">
    <property type="entry name" value="TENA_THI-4"/>
    <property type="match status" value="1"/>
</dbReference>
<dbReference type="InterPro" id="IPR004305">
    <property type="entry name" value="Thiaminase-2/PQQC"/>
</dbReference>
<evidence type="ECO:0000259" key="2">
    <source>
        <dbReference type="Pfam" id="PF08543"/>
    </source>
</evidence>
<protein>
    <recommendedName>
        <fullName evidence="5">Pyridoxamine kinase/Phosphomethylpyrimidine kinase domain-containing protein</fullName>
    </recommendedName>
</protein>
<dbReference type="InterPro" id="IPR016084">
    <property type="entry name" value="Haem_Oase-like_multi-hlx"/>
</dbReference>
<dbReference type="PANTHER" id="PTHR20858:SF17">
    <property type="entry name" value="HYDROXYMETHYLPYRIMIDINE_PHOSPHOMETHYLPYRIMIDINE KINASE THI20-RELATED"/>
    <property type="match status" value="1"/>
</dbReference>
<gene>
    <name evidence="3" type="ORF">OGATHE_000214</name>
</gene>
<evidence type="ECO:0000259" key="1">
    <source>
        <dbReference type="Pfam" id="PF03070"/>
    </source>
</evidence>
<dbReference type="GO" id="GO:0008972">
    <property type="term" value="F:phosphomethylpyrimidine kinase activity"/>
    <property type="evidence" value="ECO:0007669"/>
    <property type="project" value="InterPro"/>
</dbReference>
<dbReference type="Proteomes" id="UP000788993">
    <property type="component" value="Unassembled WGS sequence"/>
</dbReference>
<dbReference type="InterPro" id="IPR029056">
    <property type="entry name" value="Ribokinase-like"/>
</dbReference>
<evidence type="ECO:0008006" key="5">
    <source>
        <dbReference type="Google" id="ProtNLM"/>
    </source>
</evidence>
<name>A0A9P8TH72_9ASCO</name>
<dbReference type="Gene3D" id="3.40.1190.20">
    <property type="match status" value="1"/>
</dbReference>
<evidence type="ECO:0000313" key="4">
    <source>
        <dbReference type="Proteomes" id="UP000788993"/>
    </source>
</evidence>
<proteinExistence type="predicted"/>
<comment type="caution">
    <text evidence="3">The sequence shown here is derived from an EMBL/GenBank/DDBJ whole genome shotgun (WGS) entry which is preliminary data.</text>
</comment>
<feature type="domain" description="Thiaminase-2/PQQC" evidence="1">
    <location>
        <begin position="332"/>
        <end position="583"/>
    </location>
</feature>
<feature type="domain" description="Pyridoxamine kinase/Phosphomethylpyrimidine kinase" evidence="2">
    <location>
        <begin position="42"/>
        <end position="299"/>
    </location>
</feature>
<reference evidence="3" key="1">
    <citation type="journal article" date="2021" name="Open Biol.">
        <title>Shared evolutionary footprints suggest mitochondrial oxidative damage underlies multiple complex I losses in fungi.</title>
        <authorList>
            <person name="Schikora-Tamarit M.A."/>
            <person name="Marcet-Houben M."/>
            <person name="Nosek J."/>
            <person name="Gabaldon T."/>
        </authorList>
    </citation>
    <scope>NUCLEOTIDE SEQUENCE</scope>
    <source>
        <strain evidence="3">NCAIM Y.01608</strain>
    </source>
</reference>
<dbReference type="CDD" id="cd01169">
    <property type="entry name" value="HMPP_kinase"/>
    <property type="match status" value="1"/>
</dbReference>
<reference evidence="3" key="2">
    <citation type="submission" date="2021-01" db="EMBL/GenBank/DDBJ databases">
        <authorList>
            <person name="Schikora-Tamarit M.A."/>
        </authorList>
    </citation>
    <scope>NUCLEOTIDE SEQUENCE</scope>
    <source>
        <strain evidence="3">NCAIM Y.01608</strain>
    </source>
</reference>
<evidence type="ECO:0000313" key="3">
    <source>
        <dbReference type="EMBL" id="KAH3678664.1"/>
    </source>
</evidence>
<dbReference type="PANTHER" id="PTHR20858">
    <property type="entry name" value="PHOSPHOMETHYLPYRIMIDINE KINASE"/>
    <property type="match status" value="1"/>
</dbReference>
<dbReference type="GO" id="GO:0009228">
    <property type="term" value="P:thiamine biosynthetic process"/>
    <property type="evidence" value="ECO:0007669"/>
    <property type="project" value="InterPro"/>
</dbReference>
<keyword evidence="4" id="KW-1185">Reference proteome</keyword>
<dbReference type="InterPro" id="IPR013749">
    <property type="entry name" value="PM/HMP-P_kinase-1"/>
</dbReference>
<dbReference type="Gene3D" id="1.20.910.10">
    <property type="entry name" value="Heme oxygenase-like"/>
    <property type="match status" value="1"/>
</dbReference>
<dbReference type="CDD" id="cd19367">
    <property type="entry name" value="TenA_C_ScTHI20-like"/>
    <property type="match status" value="1"/>
</dbReference>
<sequence>MEAFDFFLFYEVMVRVVDLCDQLSGELAPVRVPRVLAVAGSDSSGGAGIEADVKTITAYKCYAVTCITALTAQNSLGVHNVTTTPAEVVEKVLVAIADDQIALDAIKLGMLPDETLSVITPFLAARAARTPIVLDPVFVAKNGDRLSSVAALKKAVELFQHAALITPNSREVEVLLAVLRSSDPGVEEITISTADDFYSAARLLGSRLKVDVLFKGGLVPVNKNLVVDPENPVYILNVLYEHRSEKLTVFRSNHIDSPNLHGTGCTLSSAVACNLARGTSLATAVENAIGFVNEAIRHADVKPNGPLNHTWAIKLPHEASKNAGLLSFLMNHEKVVPHWQKYTHHQFVRQAMEDTLPVEKFNYFLKQDYLYLQAYHRVHVNLRSITESEELQGYVDEILGNIETEMERHKTKLKSRWPDLDLEKIVAGRATQNYVNYLVELYEKTHDWLMCKTALMPCLIGYNHAAANALNNGAKFLEADPENNAKALMAARKLQQDAENGRLSYQADPGSATQKMYRDWLSDYVAPWYLEACKRGEQVLNEYFEEYVRRKQHQDGFDKGQLLDTLSDIFAKVSSLEASFWDDCINYSENIY</sequence>
<accession>A0A9P8TH72</accession>
<dbReference type="InterPro" id="IPR004399">
    <property type="entry name" value="HMP/HMP-P_kinase_dom"/>
</dbReference>
<dbReference type="SUPFAM" id="SSF48613">
    <property type="entry name" value="Heme oxygenase-like"/>
    <property type="match status" value="1"/>
</dbReference>
<dbReference type="SUPFAM" id="SSF53613">
    <property type="entry name" value="Ribokinase-like"/>
    <property type="match status" value="1"/>
</dbReference>
<dbReference type="GO" id="GO:0005829">
    <property type="term" value="C:cytosol"/>
    <property type="evidence" value="ECO:0007669"/>
    <property type="project" value="TreeGrafter"/>
</dbReference>
<dbReference type="EMBL" id="JAEUBD010000014">
    <property type="protein sequence ID" value="KAH3678664.1"/>
    <property type="molecule type" value="Genomic_DNA"/>
</dbReference>